<gene>
    <name evidence="3" type="ORF">ZIOFF_021038</name>
</gene>
<evidence type="ECO:0000259" key="2">
    <source>
        <dbReference type="Pfam" id="PF09409"/>
    </source>
</evidence>
<evidence type="ECO:0000313" key="3">
    <source>
        <dbReference type="EMBL" id="KAG6517642.1"/>
    </source>
</evidence>
<dbReference type="SMART" id="SM00580">
    <property type="entry name" value="PUG"/>
    <property type="match status" value="1"/>
</dbReference>
<dbReference type="PANTHER" id="PTHR46713">
    <property type="entry name" value="F13M7.16 PROTEIN"/>
    <property type="match status" value="1"/>
</dbReference>
<reference evidence="3 4" key="1">
    <citation type="submission" date="2020-08" db="EMBL/GenBank/DDBJ databases">
        <title>Plant Genome Project.</title>
        <authorList>
            <person name="Zhang R.-G."/>
        </authorList>
    </citation>
    <scope>NUCLEOTIDE SEQUENCE [LARGE SCALE GENOMIC DNA]</scope>
    <source>
        <tissue evidence="3">Rhizome</tissue>
    </source>
</reference>
<evidence type="ECO:0000313" key="4">
    <source>
        <dbReference type="Proteomes" id="UP000734854"/>
    </source>
</evidence>
<dbReference type="PANTHER" id="PTHR46713:SF1">
    <property type="entry name" value="F13M7.16 PROTEIN"/>
    <property type="match status" value="1"/>
</dbReference>
<dbReference type="AlphaFoldDB" id="A0A8J5H989"/>
<evidence type="ECO:0000256" key="1">
    <source>
        <dbReference type="SAM" id="MobiDB-lite"/>
    </source>
</evidence>
<dbReference type="Proteomes" id="UP000734854">
    <property type="component" value="Unassembled WGS sequence"/>
</dbReference>
<dbReference type="Pfam" id="PF09409">
    <property type="entry name" value="PUB"/>
    <property type="match status" value="1"/>
</dbReference>
<comment type="caution">
    <text evidence="3">The sequence shown here is derived from an EMBL/GenBank/DDBJ whole genome shotgun (WGS) entry which is preliminary data.</text>
</comment>
<feature type="domain" description="PUB" evidence="2">
    <location>
        <begin position="288"/>
        <end position="358"/>
    </location>
</feature>
<dbReference type="EMBL" id="JACMSC010000006">
    <property type="protein sequence ID" value="KAG6517642.1"/>
    <property type="molecule type" value="Genomic_DNA"/>
</dbReference>
<dbReference type="Gene3D" id="1.20.58.2190">
    <property type="match status" value="1"/>
</dbReference>
<dbReference type="InterPro" id="IPR036339">
    <property type="entry name" value="PUB-like_dom_sf"/>
</dbReference>
<name>A0A8J5H989_ZINOF</name>
<proteinExistence type="predicted"/>
<protein>
    <recommendedName>
        <fullName evidence="2">PUB domain-containing protein</fullName>
    </recommendedName>
</protein>
<dbReference type="CDD" id="cd10461">
    <property type="entry name" value="PUB_UBA_plant"/>
    <property type="match status" value="1"/>
</dbReference>
<feature type="region of interest" description="Disordered" evidence="1">
    <location>
        <begin position="237"/>
        <end position="260"/>
    </location>
</feature>
<sequence>MAALRRHNKLEEICRGGFHSASSFLSSISTSFAHVPTDGANVAVGKICRLLDLTKLSLMVRKEEKTEANKPALTPEEVKMKAQELRINLWPKYISSARKLQFISSVLQGVECFWLAALSLPFAVIDRIYAVCHNFMWTSKHPPIYWAKICKPKEEGGCGLRDFKGWNKALLSKERIRIGKELLEAKRIEEENERKRFIYLSWFSSLSVMEALEMSVCPALPAGMDFQMQAERRRKLGLPPENPETAKPSTAQVEDKKSSLPVKPATKAEYMRDCLRALKQHHKDEDARVKRSFQTLLAYVGNVAKNPDEEKFRKIRLNNPTFQDRVGSLHGGIDFLGLCGFEKLQDGEFLFLPRDKVDMAILNTAGSELNSAIANPFFGVL</sequence>
<accession>A0A8J5H989</accession>
<organism evidence="3 4">
    <name type="scientific">Zingiber officinale</name>
    <name type="common">Ginger</name>
    <name type="synonym">Amomum zingiber</name>
    <dbReference type="NCBI Taxonomy" id="94328"/>
    <lineage>
        <taxon>Eukaryota</taxon>
        <taxon>Viridiplantae</taxon>
        <taxon>Streptophyta</taxon>
        <taxon>Embryophyta</taxon>
        <taxon>Tracheophyta</taxon>
        <taxon>Spermatophyta</taxon>
        <taxon>Magnoliopsida</taxon>
        <taxon>Liliopsida</taxon>
        <taxon>Zingiberales</taxon>
        <taxon>Zingiberaceae</taxon>
        <taxon>Zingiber</taxon>
    </lineage>
</organism>
<dbReference type="SUPFAM" id="SSF143503">
    <property type="entry name" value="PUG domain-like"/>
    <property type="match status" value="1"/>
</dbReference>
<keyword evidence="4" id="KW-1185">Reference proteome</keyword>
<dbReference type="InterPro" id="IPR018997">
    <property type="entry name" value="PUB_domain"/>
</dbReference>